<proteinExistence type="inferred from homology"/>
<dbReference type="GO" id="GO:0004850">
    <property type="term" value="F:uridine phosphorylase activity"/>
    <property type="evidence" value="ECO:0007669"/>
    <property type="project" value="RHEA"/>
</dbReference>
<dbReference type="HAMAP" id="MF_01537">
    <property type="entry name" value="Nucleos_phosphorylase_PpnP"/>
    <property type="match status" value="1"/>
</dbReference>
<comment type="catalytic activity">
    <reaction evidence="3">
        <text>adenosine + phosphate = alpha-D-ribose 1-phosphate + adenine</text>
        <dbReference type="Rhea" id="RHEA:27642"/>
        <dbReference type="ChEBI" id="CHEBI:16335"/>
        <dbReference type="ChEBI" id="CHEBI:16708"/>
        <dbReference type="ChEBI" id="CHEBI:43474"/>
        <dbReference type="ChEBI" id="CHEBI:57720"/>
        <dbReference type="EC" id="2.4.2.1"/>
    </reaction>
</comment>
<comment type="catalytic activity">
    <reaction evidence="3">
        <text>thymidine + phosphate = 2-deoxy-alpha-D-ribose 1-phosphate + thymine</text>
        <dbReference type="Rhea" id="RHEA:16037"/>
        <dbReference type="ChEBI" id="CHEBI:17748"/>
        <dbReference type="ChEBI" id="CHEBI:17821"/>
        <dbReference type="ChEBI" id="CHEBI:43474"/>
        <dbReference type="ChEBI" id="CHEBI:57259"/>
        <dbReference type="EC" id="2.4.2.2"/>
    </reaction>
</comment>
<evidence type="ECO:0000313" key="4">
    <source>
        <dbReference type="EMBL" id="TWJ13649.1"/>
    </source>
</evidence>
<comment type="similarity">
    <text evidence="3">Belongs to the nucleoside phosphorylase PpnP family.</text>
</comment>
<keyword evidence="2 3" id="KW-0808">Transferase</keyword>
<dbReference type="InterPro" id="IPR009664">
    <property type="entry name" value="Ppnp"/>
</dbReference>
<comment type="catalytic activity">
    <reaction evidence="3">
        <text>guanosine + phosphate = alpha-D-ribose 1-phosphate + guanine</text>
        <dbReference type="Rhea" id="RHEA:13233"/>
        <dbReference type="ChEBI" id="CHEBI:16235"/>
        <dbReference type="ChEBI" id="CHEBI:16750"/>
        <dbReference type="ChEBI" id="CHEBI:43474"/>
        <dbReference type="ChEBI" id="CHEBI:57720"/>
        <dbReference type="EC" id="2.4.2.1"/>
    </reaction>
</comment>
<comment type="catalytic activity">
    <reaction evidence="3">
        <text>cytidine + phosphate = cytosine + alpha-D-ribose 1-phosphate</text>
        <dbReference type="Rhea" id="RHEA:52540"/>
        <dbReference type="ChEBI" id="CHEBI:16040"/>
        <dbReference type="ChEBI" id="CHEBI:17562"/>
        <dbReference type="ChEBI" id="CHEBI:43474"/>
        <dbReference type="ChEBI" id="CHEBI:57720"/>
        <dbReference type="EC" id="2.4.2.2"/>
    </reaction>
</comment>
<dbReference type="InterPro" id="IPR014710">
    <property type="entry name" value="RmlC-like_jellyroll"/>
</dbReference>
<sequence>MSEFTNVTVIRKANVFFNGGVTSRTIVFPDGSKKTLGIMLPGEYEFTTSSAEIMEILAGDLDVLLPGTREWRQVREGQSFDVPANSKFTMRVKTLADYCCSFVD</sequence>
<comment type="catalytic activity">
    <reaction evidence="3">
        <text>uridine + phosphate = alpha-D-ribose 1-phosphate + uracil</text>
        <dbReference type="Rhea" id="RHEA:24388"/>
        <dbReference type="ChEBI" id="CHEBI:16704"/>
        <dbReference type="ChEBI" id="CHEBI:17568"/>
        <dbReference type="ChEBI" id="CHEBI:43474"/>
        <dbReference type="ChEBI" id="CHEBI:57720"/>
        <dbReference type="EC" id="2.4.2.2"/>
    </reaction>
</comment>
<protein>
    <recommendedName>
        <fullName evidence="3">Pyrimidine/purine nucleoside phosphorylase</fullName>
        <ecNumber evidence="3">2.4.2.1</ecNumber>
        <ecNumber evidence="3">2.4.2.2</ecNumber>
    </recommendedName>
    <alternativeName>
        <fullName evidence="3">Adenosine phosphorylase</fullName>
    </alternativeName>
    <alternativeName>
        <fullName evidence="3">Cytidine phosphorylase</fullName>
    </alternativeName>
    <alternativeName>
        <fullName evidence="3">Guanosine phosphorylase</fullName>
    </alternativeName>
    <alternativeName>
        <fullName evidence="3">Inosine phosphorylase</fullName>
    </alternativeName>
    <alternativeName>
        <fullName evidence="3">Thymidine phosphorylase</fullName>
    </alternativeName>
    <alternativeName>
        <fullName evidence="3">Uridine phosphorylase</fullName>
    </alternativeName>
    <alternativeName>
        <fullName evidence="3">Xanthosine phosphorylase</fullName>
    </alternativeName>
</protein>
<dbReference type="OrthoDB" id="9793848at2"/>
<comment type="catalytic activity">
    <reaction evidence="3">
        <text>xanthosine + phosphate = alpha-D-ribose 1-phosphate + xanthine</text>
        <dbReference type="Rhea" id="RHEA:27638"/>
        <dbReference type="ChEBI" id="CHEBI:17712"/>
        <dbReference type="ChEBI" id="CHEBI:18107"/>
        <dbReference type="ChEBI" id="CHEBI:43474"/>
        <dbReference type="ChEBI" id="CHEBI:57720"/>
        <dbReference type="EC" id="2.4.2.1"/>
    </reaction>
</comment>
<dbReference type="GO" id="GO:0004731">
    <property type="term" value="F:purine-nucleoside phosphorylase activity"/>
    <property type="evidence" value="ECO:0007669"/>
    <property type="project" value="UniProtKB-UniRule"/>
</dbReference>
<dbReference type="FunFam" id="2.60.120.10:FF:000016">
    <property type="entry name" value="Pyrimidine/purine nucleoside phosphorylase"/>
    <property type="match status" value="1"/>
</dbReference>
<dbReference type="PANTHER" id="PTHR36540">
    <property type="entry name" value="PYRIMIDINE/PURINE NUCLEOSIDE PHOSPHORYLASE"/>
    <property type="match status" value="1"/>
</dbReference>
<organism evidence="4 5">
    <name type="scientific">Geobacter argillaceus</name>
    <dbReference type="NCBI Taxonomy" id="345631"/>
    <lineage>
        <taxon>Bacteria</taxon>
        <taxon>Pseudomonadati</taxon>
        <taxon>Thermodesulfobacteriota</taxon>
        <taxon>Desulfuromonadia</taxon>
        <taxon>Geobacterales</taxon>
        <taxon>Geobacteraceae</taxon>
        <taxon>Geobacter</taxon>
    </lineage>
</organism>
<dbReference type="AlphaFoldDB" id="A0A562V6V6"/>
<comment type="catalytic activity">
    <reaction evidence="3">
        <text>inosine + phosphate = alpha-D-ribose 1-phosphate + hypoxanthine</text>
        <dbReference type="Rhea" id="RHEA:27646"/>
        <dbReference type="ChEBI" id="CHEBI:17368"/>
        <dbReference type="ChEBI" id="CHEBI:17596"/>
        <dbReference type="ChEBI" id="CHEBI:43474"/>
        <dbReference type="ChEBI" id="CHEBI:57720"/>
        <dbReference type="EC" id="2.4.2.1"/>
    </reaction>
</comment>
<dbReference type="EC" id="2.4.2.1" evidence="3"/>
<dbReference type="Proteomes" id="UP000319449">
    <property type="component" value="Unassembled WGS sequence"/>
</dbReference>
<dbReference type="InterPro" id="IPR011051">
    <property type="entry name" value="RmlC_Cupin_sf"/>
</dbReference>
<dbReference type="GO" id="GO:0005829">
    <property type="term" value="C:cytosol"/>
    <property type="evidence" value="ECO:0007669"/>
    <property type="project" value="TreeGrafter"/>
</dbReference>
<keyword evidence="1 3" id="KW-0328">Glycosyltransferase</keyword>
<dbReference type="SUPFAM" id="SSF51182">
    <property type="entry name" value="RmlC-like cupins"/>
    <property type="match status" value="1"/>
</dbReference>
<dbReference type="RefSeq" id="WP_145025661.1">
    <property type="nucleotide sequence ID" value="NZ_VLLN01000037.1"/>
</dbReference>
<dbReference type="CDD" id="cd20296">
    <property type="entry name" value="cupin_PpnP-like"/>
    <property type="match status" value="1"/>
</dbReference>
<evidence type="ECO:0000256" key="1">
    <source>
        <dbReference type="ARBA" id="ARBA00022676"/>
    </source>
</evidence>
<dbReference type="Pfam" id="PF06865">
    <property type="entry name" value="Ppnp"/>
    <property type="match status" value="1"/>
</dbReference>
<dbReference type="EC" id="2.4.2.2" evidence="3"/>
<evidence type="ECO:0000256" key="3">
    <source>
        <dbReference type="HAMAP-Rule" id="MF_01537"/>
    </source>
</evidence>
<dbReference type="Gene3D" id="2.60.120.10">
    <property type="entry name" value="Jelly Rolls"/>
    <property type="match status" value="1"/>
</dbReference>
<dbReference type="GO" id="GO:0047975">
    <property type="term" value="F:guanosine phosphorylase activity"/>
    <property type="evidence" value="ECO:0007669"/>
    <property type="project" value="RHEA"/>
</dbReference>
<gene>
    <name evidence="3" type="primary">ppnP</name>
    <name evidence="4" type="ORF">JN12_03763</name>
</gene>
<comment type="function">
    <text evidence="3">Catalyzes the phosphorolysis of diverse nucleosides, yielding D-ribose 1-phosphate and the respective free bases. Can use uridine, adenosine, guanosine, cytidine, thymidine, inosine and xanthosine as substrates. Also catalyzes the reverse reactions.</text>
</comment>
<evidence type="ECO:0000256" key="2">
    <source>
        <dbReference type="ARBA" id="ARBA00022679"/>
    </source>
</evidence>
<dbReference type="PANTHER" id="PTHR36540:SF1">
    <property type="entry name" value="PYRIMIDINE_PURINE NUCLEOSIDE PHOSPHORYLASE"/>
    <property type="match status" value="1"/>
</dbReference>
<keyword evidence="5" id="KW-1185">Reference proteome</keyword>
<comment type="catalytic activity">
    <reaction evidence="3">
        <text>a purine D-ribonucleoside + phosphate = a purine nucleobase + alpha-D-ribose 1-phosphate</text>
        <dbReference type="Rhea" id="RHEA:19805"/>
        <dbReference type="ChEBI" id="CHEBI:26386"/>
        <dbReference type="ChEBI" id="CHEBI:43474"/>
        <dbReference type="ChEBI" id="CHEBI:57720"/>
        <dbReference type="ChEBI" id="CHEBI:142355"/>
        <dbReference type="EC" id="2.4.2.1"/>
    </reaction>
</comment>
<reference evidence="4 5" key="1">
    <citation type="submission" date="2019-07" db="EMBL/GenBank/DDBJ databases">
        <title>Genomic Encyclopedia of Archaeal and Bacterial Type Strains, Phase II (KMG-II): from individual species to whole genera.</title>
        <authorList>
            <person name="Goeker M."/>
        </authorList>
    </citation>
    <scope>NUCLEOTIDE SEQUENCE [LARGE SCALE GENOMIC DNA]</scope>
    <source>
        <strain evidence="4 5">ATCC BAA-1139</strain>
    </source>
</reference>
<comment type="caution">
    <text evidence="4">The sequence shown here is derived from an EMBL/GenBank/DDBJ whole genome shotgun (WGS) entry which is preliminary data.</text>
</comment>
<accession>A0A562V6V6</accession>
<name>A0A562V6V6_9BACT</name>
<dbReference type="GO" id="GO:0009032">
    <property type="term" value="F:thymidine phosphorylase activity"/>
    <property type="evidence" value="ECO:0007669"/>
    <property type="project" value="RHEA"/>
</dbReference>
<dbReference type="EMBL" id="VLLN01000037">
    <property type="protein sequence ID" value="TWJ13649.1"/>
    <property type="molecule type" value="Genomic_DNA"/>
</dbReference>
<evidence type="ECO:0000313" key="5">
    <source>
        <dbReference type="Proteomes" id="UP000319449"/>
    </source>
</evidence>